<feature type="transmembrane region" description="Helical" evidence="5">
    <location>
        <begin position="343"/>
        <end position="363"/>
    </location>
</feature>
<feature type="transmembrane region" description="Helical" evidence="5">
    <location>
        <begin position="167"/>
        <end position="187"/>
    </location>
</feature>
<accession>A0A437SUU4</accession>
<feature type="transmembrane region" description="Helical" evidence="5">
    <location>
        <begin position="463"/>
        <end position="480"/>
    </location>
</feature>
<keyword evidence="2 5" id="KW-0812">Transmembrane</keyword>
<feature type="transmembrane region" description="Helical" evidence="5">
    <location>
        <begin position="492"/>
        <end position="511"/>
    </location>
</feature>
<dbReference type="GO" id="GO:0022857">
    <property type="term" value="F:transmembrane transporter activity"/>
    <property type="evidence" value="ECO:0007669"/>
    <property type="project" value="InterPro"/>
</dbReference>
<feature type="transmembrane region" description="Helical" evidence="5">
    <location>
        <begin position="41"/>
        <end position="63"/>
    </location>
</feature>
<name>A0A437SUU4_9LACO</name>
<feature type="transmembrane region" description="Helical" evidence="5">
    <location>
        <begin position="9"/>
        <end position="29"/>
    </location>
</feature>
<feature type="transmembrane region" description="Helical" evidence="5">
    <location>
        <begin position="283"/>
        <end position="301"/>
    </location>
</feature>
<feature type="transmembrane region" description="Helical" evidence="5">
    <location>
        <begin position="430"/>
        <end position="447"/>
    </location>
</feature>
<sequence length="531" mass="59344">MKQKKLHQIGLFSAVMLALNSLIGSGWLFGSGSAAKIAGPAAIISWIIGAVIIIVIALNYIELGTMFPESGGMSRYAQYSHGPLLGFIAAWANWISLITLVPMEAVAAVQYMSSWPWKWANWTKNLMHDGNITNQGLLTVFIFMLIFTLINYWSVKLMTHFTNLISVFKILLPTLTIITLICSGFHVKNFGSNLHEFMPYGTRSIFEATSISGIIMSYDAFQTIINMGGELKNPRKNIVRGVLISMLITAAIYILLQVTFIGAIEPSQLAKVGWRGIDFNSPFADIAIILGINWLVILLYLDAFVSPFGTGVAFVATASRALAAMTHTKRLPQWLGRLNQKYLIPRFAMVVDFFLAVILVSVFRNWNLLATVIAAATLIAYLTGPVTVIALRKTNPKLKRPFGPGYMKVLAPVSFVLTSLAIYWSMWPTTVQVILVIALGLPVYLYYEIKYQNSNLKEQLQHAWWLIIYLVFMTVISYCGSRGFGGQDWLKYPWDFVVITICSLLFFYWGIKSSLKEVDPYAAKVNSRVSD</sequence>
<dbReference type="GO" id="GO:0016020">
    <property type="term" value="C:membrane"/>
    <property type="evidence" value="ECO:0007669"/>
    <property type="project" value="UniProtKB-SubCell"/>
</dbReference>
<dbReference type="InterPro" id="IPR052962">
    <property type="entry name" value="AA_Transporter_AGT"/>
</dbReference>
<evidence type="ECO:0000256" key="5">
    <source>
        <dbReference type="SAM" id="Phobius"/>
    </source>
</evidence>
<reference evidence="6 7" key="1">
    <citation type="submission" date="2018-12" db="EMBL/GenBank/DDBJ databases">
        <authorList>
            <person name="Meng J."/>
        </authorList>
    </citation>
    <scope>NUCLEOTIDE SEQUENCE [LARGE SCALE GENOMIC DNA]</scope>
    <source>
        <strain evidence="6 7">HT111-2</strain>
    </source>
</reference>
<organism evidence="6 7">
    <name type="scientific">Lactobacillus xujianguonis</name>
    <dbReference type="NCBI Taxonomy" id="2495899"/>
    <lineage>
        <taxon>Bacteria</taxon>
        <taxon>Bacillati</taxon>
        <taxon>Bacillota</taxon>
        <taxon>Bacilli</taxon>
        <taxon>Lactobacillales</taxon>
        <taxon>Lactobacillaceae</taxon>
        <taxon>Lactobacillus</taxon>
    </lineage>
</organism>
<dbReference type="PIRSF" id="PIRSF006060">
    <property type="entry name" value="AA_transporter"/>
    <property type="match status" value="1"/>
</dbReference>
<feature type="transmembrane region" description="Helical" evidence="5">
    <location>
        <begin position="369"/>
        <end position="391"/>
    </location>
</feature>
<protein>
    <submittedName>
        <fullName evidence="6">APC family permease</fullName>
    </submittedName>
</protein>
<evidence type="ECO:0000256" key="1">
    <source>
        <dbReference type="ARBA" id="ARBA00004141"/>
    </source>
</evidence>
<feature type="transmembrane region" description="Helical" evidence="5">
    <location>
        <begin position="132"/>
        <end position="155"/>
    </location>
</feature>
<comment type="subcellular location">
    <subcellularLocation>
        <location evidence="1">Membrane</location>
        <topology evidence="1">Multi-pass membrane protein</topology>
    </subcellularLocation>
</comment>
<keyword evidence="7" id="KW-1185">Reference proteome</keyword>
<evidence type="ECO:0000256" key="2">
    <source>
        <dbReference type="ARBA" id="ARBA00022692"/>
    </source>
</evidence>
<dbReference type="EMBL" id="RXIA01000014">
    <property type="protein sequence ID" value="RVU70695.1"/>
    <property type="molecule type" value="Genomic_DNA"/>
</dbReference>
<dbReference type="Proteomes" id="UP000288291">
    <property type="component" value="Unassembled WGS sequence"/>
</dbReference>
<keyword evidence="4 5" id="KW-0472">Membrane</keyword>
<feature type="transmembrane region" description="Helical" evidence="5">
    <location>
        <begin position="238"/>
        <end position="262"/>
    </location>
</feature>
<dbReference type="Gene3D" id="1.20.1740.10">
    <property type="entry name" value="Amino acid/polyamine transporter I"/>
    <property type="match status" value="1"/>
</dbReference>
<dbReference type="RefSeq" id="WP_103660867.1">
    <property type="nucleotide sequence ID" value="NZ_ML136882.1"/>
</dbReference>
<evidence type="ECO:0000313" key="7">
    <source>
        <dbReference type="Proteomes" id="UP000288291"/>
    </source>
</evidence>
<keyword evidence="3 5" id="KW-1133">Transmembrane helix</keyword>
<feature type="transmembrane region" description="Helical" evidence="5">
    <location>
        <begin position="84"/>
        <end position="112"/>
    </location>
</feature>
<dbReference type="InterPro" id="IPR002293">
    <property type="entry name" value="AA/rel_permease1"/>
</dbReference>
<evidence type="ECO:0000256" key="3">
    <source>
        <dbReference type="ARBA" id="ARBA00022989"/>
    </source>
</evidence>
<feature type="transmembrane region" description="Helical" evidence="5">
    <location>
        <begin position="403"/>
        <end position="424"/>
    </location>
</feature>
<gene>
    <name evidence="6" type="ORF">EJK17_06125</name>
</gene>
<dbReference type="Pfam" id="PF13520">
    <property type="entry name" value="AA_permease_2"/>
    <property type="match status" value="1"/>
</dbReference>
<dbReference type="PANTHER" id="PTHR47547:SF1">
    <property type="entry name" value="ASPARTATE-PROTON SYMPORTER"/>
    <property type="match status" value="1"/>
</dbReference>
<proteinExistence type="predicted"/>
<evidence type="ECO:0000313" key="6">
    <source>
        <dbReference type="EMBL" id="RVU70695.1"/>
    </source>
</evidence>
<evidence type="ECO:0000256" key="4">
    <source>
        <dbReference type="ARBA" id="ARBA00023136"/>
    </source>
</evidence>
<comment type="caution">
    <text evidence="6">The sequence shown here is derived from an EMBL/GenBank/DDBJ whole genome shotgun (WGS) entry which is preliminary data.</text>
</comment>
<dbReference type="PANTHER" id="PTHR47547">
    <property type="match status" value="1"/>
</dbReference>
<dbReference type="AlphaFoldDB" id="A0A437SUU4"/>